<feature type="domain" description="Ketopantoate reductase C-terminal" evidence="12">
    <location>
        <begin position="180"/>
        <end position="319"/>
    </location>
</feature>
<dbReference type="InterPro" id="IPR036291">
    <property type="entry name" value="NAD(P)-bd_dom_sf"/>
</dbReference>
<dbReference type="Proteomes" id="UP000215027">
    <property type="component" value="Chromosome I"/>
</dbReference>
<sequence length="353" mass="37017">MNILVYGAGAVGGYLGGKLAQSGQRVTLITRPDTAAAITGDGLTITEGDATFTPPLCAVGHPAAAFTDSTAYDLIILAMKSYDVAEAVAQLAALCPNPAQVMGTQNGIGVEEMVAGCFGAGRTLAGAVTIPISRQGPNRLVVERAGRGLGIAPVAPGQAVDEWVALFREAGINAGARADYRAMKWSKAFLNIMGNATSAILNRPPAELYRLRAIFDLEMSMLRETLAVMRRLEIAVINLPGATARPLARTLAYAPRPLLRLIFSQVIIHGRGDKMPSFHIDLASGKGRSEVVFHNGAIAAAAERAGLAAPVNAALNRVLLGLAQGELTPATFDGRPDRLVAVVERFRSGEVDL</sequence>
<evidence type="ECO:0000256" key="2">
    <source>
        <dbReference type="ARBA" id="ARBA00004994"/>
    </source>
</evidence>
<dbReference type="NCBIfam" id="TIGR00745">
    <property type="entry name" value="apbA_panE"/>
    <property type="match status" value="1"/>
</dbReference>
<comment type="similarity">
    <text evidence="3">Belongs to the ketopantoate reductase family.</text>
</comment>
<dbReference type="InterPro" id="IPR050838">
    <property type="entry name" value="Ketopantoate_reductase"/>
</dbReference>
<evidence type="ECO:0000256" key="6">
    <source>
        <dbReference type="ARBA" id="ARBA00022655"/>
    </source>
</evidence>
<dbReference type="PANTHER" id="PTHR43765:SF2">
    <property type="entry name" value="2-DEHYDROPANTOATE 2-REDUCTASE"/>
    <property type="match status" value="1"/>
</dbReference>
<dbReference type="InterPro" id="IPR013328">
    <property type="entry name" value="6PGD_dom2"/>
</dbReference>
<dbReference type="InterPro" id="IPR013752">
    <property type="entry name" value="KPA_reductase"/>
</dbReference>
<dbReference type="Gene3D" id="3.40.50.720">
    <property type="entry name" value="NAD(P)-binding Rossmann-like Domain"/>
    <property type="match status" value="1"/>
</dbReference>
<dbReference type="EMBL" id="LN890655">
    <property type="protein sequence ID" value="CUS05023.2"/>
    <property type="molecule type" value="Genomic_DNA"/>
</dbReference>
<evidence type="ECO:0000259" key="11">
    <source>
        <dbReference type="Pfam" id="PF02558"/>
    </source>
</evidence>
<organism evidence="13 14">
    <name type="scientific">Candidatus Promineifilum breve</name>
    <dbReference type="NCBI Taxonomy" id="1806508"/>
    <lineage>
        <taxon>Bacteria</taxon>
        <taxon>Bacillati</taxon>
        <taxon>Chloroflexota</taxon>
        <taxon>Ardenticatenia</taxon>
        <taxon>Candidatus Promineifilales</taxon>
        <taxon>Candidatus Promineifilaceae</taxon>
        <taxon>Candidatus Promineifilum</taxon>
    </lineage>
</organism>
<evidence type="ECO:0000256" key="7">
    <source>
        <dbReference type="ARBA" id="ARBA00022857"/>
    </source>
</evidence>
<protein>
    <recommendedName>
        <fullName evidence="5">2-dehydropantoate 2-reductase</fullName>
        <ecNumber evidence="4">1.1.1.169</ecNumber>
    </recommendedName>
    <alternativeName>
        <fullName evidence="9">Ketopantoate reductase</fullName>
    </alternativeName>
</protein>
<dbReference type="PANTHER" id="PTHR43765">
    <property type="entry name" value="2-DEHYDROPANTOATE 2-REDUCTASE-RELATED"/>
    <property type="match status" value="1"/>
</dbReference>
<dbReference type="Gene3D" id="1.10.1040.10">
    <property type="entry name" value="N-(1-d-carboxylethyl)-l-norvaline Dehydrogenase, domain 2"/>
    <property type="match status" value="1"/>
</dbReference>
<gene>
    <name evidence="13" type="ORF">CFX0092_A3145</name>
</gene>
<evidence type="ECO:0000256" key="5">
    <source>
        <dbReference type="ARBA" id="ARBA00019465"/>
    </source>
</evidence>
<evidence type="ECO:0000313" key="13">
    <source>
        <dbReference type="EMBL" id="CUS05023.2"/>
    </source>
</evidence>
<comment type="catalytic activity">
    <reaction evidence="10">
        <text>(R)-pantoate + NADP(+) = 2-dehydropantoate + NADPH + H(+)</text>
        <dbReference type="Rhea" id="RHEA:16233"/>
        <dbReference type="ChEBI" id="CHEBI:11561"/>
        <dbReference type="ChEBI" id="CHEBI:15378"/>
        <dbReference type="ChEBI" id="CHEBI:15980"/>
        <dbReference type="ChEBI" id="CHEBI:57783"/>
        <dbReference type="ChEBI" id="CHEBI:58349"/>
        <dbReference type="EC" id="1.1.1.169"/>
    </reaction>
</comment>
<evidence type="ECO:0000256" key="3">
    <source>
        <dbReference type="ARBA" id="ARBA00007870"/>
    </source>
</evidence>
<keyword evidence="14" id="KW-1185">Reference proteome</keyword>
<dbReference type="RefSeq" id="WP_095044285.1">
    <property type="nucleotide sequence ID" value="NZ_LN890655.1"/>
</dbReference>
<dbReference type="EC" id="1.1.1.169" evidence="4"/>
<proteinExistence type="inferred from homology"/>
<evidence type="ECO:0000256" key="10">
    <source>
        <dbReference type="ARBA" id="ARBA00048793"/>
    </source>
</evidence>
<evidence type="ECO:0000313" key="14">
    <source>
        <dbReference type="Proteomes" id="UP000215027"/>
    </source>
</evidence>
<keyword evidence="7" id="KW-0521">NADP</keyword>
<name>A0A170PIT7_9CHLR</name>
<dbReference type="OrthoDB" id="9796561at2"/>
<comment type="pathway">
    <text evidence="2">Cofactor biosynthesis; (R)-pantothenate biosynthesis; (R)-pantoate from 3-methyl-2-oxobutanoate: step 2/2.</text>
</comment>
<keyword evidence="8 13" id="KW-0560">Oxidoreductase</keyword>
<evidence type="ECO:0000256" key="1">
    <source>
        <dbReference type="ARBA" id="ARBA00002919"/>
    </source>
</evidence>
<dbReference type="Pfam" id="PF08546">
    <property type="entry name" value="ApbA_C"/>
    <property type="match status" value="1"/>
</dbReference>
<dbReference type="InterPro" id="IPR008927">
    <property type="entry name" value="6-PGluconate_DH-like_C_sf"/>
</dbReference>
<dbReference type="InterPro" id="IPR003710">
    <property type="entry name" value="ApbA"/>
</dbReference>
<evidence type="ECO:0000256" key="8">
    <source>
        <dbReference type="ARBA" id="ARBA00023002"/>
    </source>
</evidence>
<dbReference type="GO" id="GO:0005737">
    <property type="term" value="C:cytoplasm"/>
    <property type="evidence" value="ECO:0007669"/>
    <property type="project" value="TreeGrafter"/>
</dbReference>
<evidence type="ECO:0000256" key="9">
    <source>
        <dbReference type="ARBA" id="ARBA00032024"/>
    </source>
</evidence>
<dbReference type="SUPFAM" id="SSF48179">
    <property type="entry name" value="6-phosphogluconate dehydrogenase C-terminal domain-like"/>
    <property type="match status" value="1"/>
</dbReference>
<dbReference type="KEGG" id="pbf:CFX0092_A3145"/>
<evidence type="ECO:0000259" key="12">
    <source>
        <dbReference type="Pfam" id="PF08546"/>
    </source>
</evidence>
<evidence type="ECO:0000256" key="4">
    <source>
        <dbReference type="ARBA" id="ARBA00013014"/>
    </source>
</evidence>
<dbReference type="GO" id="GO:0015940">
    <property type="term" value="P:pantothenate biosynthetic process"/>
    <property type="evidence" value="ECO:0007669"/>
    <property type="project" value="UniProtKB-KW"/>
</dbReference>
<feature type="domain" description="Ketopantoate reductase N-terminal" evidence="11">
    <location>
        <begin position="3"/>
        <end position="144"/>
    </location>
</feature>
<dbReference type="Pfam" id="PF02558">
    <property type="entry name" value="ApbA"/>
    <property type="match status" value="1"/>
</dbReference>
<keyword evidence="6" id="KW-0566">Pantothenate biosynthesis</keyword>
<reference evidence="13" key="1">
    <citation type="submission" date="2016-01" db="EMBL/GenBank/DDBJ databases">
        <authorList>
            <person name="Mcilroy J.S."/>
            <person name="Karst M S."/>
            <person name="Albertsen M."/>
        </authorList>
    </citation>
    <scope>NUCLEOTIDE SEQUENCE</scope>
    <source>
        <strain evidence="13">Cfx-K</strain>
    </source>
</reference>
<accession>A0A170PIT7</accession>
<dbReference type="AlphaFoldDB" id="A0A170PIT7"/>
<dbReference type="GO" id="GO:0050661">
    <property type="term" value="F:NADP binding"/>
    <property type="evidence" value="ECO:0007669"/>
    <property type="project" value="TreeGrafter"/>
</dbReference>
<comment type="function">
    <text evidence="1">Catalyzes the NADPH-dependent reduction of ketopantoate into pantoic acid.</text>
</comment>
<dbReference type="GO" id="GO:0008677">
    <property type="term" value="F:2-dehydropantoate 2-reductase activity"/>
    <property type="evidence" value="ECO:0007669"/>
    <property type="project" value="UniProtKB-EC"/>
</dbReference>
<dbReference type="InterPro" id="IPR013332">
    <property type="entry name" value="KPR_N"/>
</dbReference>
<dbReference type="SUPFAM" id="SSF51735">
    <property type="entry name" value="NAD(P)-binding Rossmann-fold domains"/>
    <property type="match status" value="1"/>
</dbReference>